<gene>
    <name evidence="9" type="ORF">GFD30_12005</name>
</gene>
<keyword evidence="2" id="KW-0723">Serine/threonine-protein kinase</keyword>
<dbReference type="EMBL" id="WIAO01000012">
    <property type="protein sequence ID" value="MQM26287.1"/>
    <property type="molecule type" value="Genomic_DNA"/>
</dbReference>
<keyword evidence="6" id="KW-0067">ATP-binding</keyword>
<dbReference type="InterPro" id="IPR008271">
    <property type="entry name" value="Ser/Thr_kinase_AS"/>
</dbReference>
<dbReference type="InterPro" id="IPR011009">
    <property type="entry name" value="Kinase-like_dom_sf"/>
</dbReference>
<evidence type="ECO:0000256" key="7">
    <source>
        <dbReference type="SAM" id="MobiDB-lite"/>
    </source>
</evidence>
<evidence type="ECO:0000313" key="10">
    <source>
        <dbReference type="Proteomes" id="UP000477750"/>
    </source>
</evidence>
<dbReference type="CDD" id="cd14014">
    <property type="entry name" value="STKc_PknB_like"/>
    <property type="match status" value="1"/>
</dbReference>
<dbReference type="Gene3D" id="1.10.510.10">
    <property type="entry name" value="Transferase(Phosphotransferase) domain 1"/>
    <property type="match status" value="1"/>
</dbReference>
<feature type="domain" description="Protein kinase" evidence="8">
    <location>
        <begin position="23"/>
        <end position="298"/>
    </location>
</feature>
<comment type="caution">
    <text evidence="9">The sequence shown here is derived from an EMBL/GenBank/DDBJ whole genome shotgun (WGS) entry which is preliminary data.</text>
</comment>
<dbReference type="InterPro" id="IPR000719">
    <property type="entry name" value="Prot_kinase_dom"/>
</dbReference>
<organism evidence="9 10">
    <name type="scientific">Glycomyces albidus</name>
    <dbReference type="NCBI Taxonomy" id="2656774"/>
    <lineage>
        <taxon>Bacteria</taxon>
        <taxon>Bacillati</taxon>
        <taxon>Actinomycetota</taxon>
        <taxon>Actinomycetes</taxon>
        <taxon>Glycomycetales</taxon>
        <taxon>Glycomycetaceae</taxon>
        <taxon>Glycomyces</taxon>
    </lineage>
</organism>
<keyword evidence="5 9" id="KW-0418">Kinase</keyword>
<dbReference type="PROSITE" id="PS00108">
    <property type="entry name" value="PROTEIN_KINASE_ST"/>
    <property type="match status" value="1"/>
</dbReference>
<dbReference type="PANTHER" id="PTHR43289:SF6">
    <property type="entry name" value="SERINE_THREONINE-PROTEIN KINASE NEKL-3"/>
    <property type="match status" value="1"/>
</dbReference>
<evidence type="ECO:0000256" key="3">
    <source>
        <dbReference type="ARBA" id="ARBA00022679"/>
    </source>
</evidence>
<dbReference type="Gene3D" id="3.30.200.20">
    <property type="entry name" value="Phosphorylase Kinase, domain 1"/>
    <property type="match status" value="1"/>
</dbReference>
<dbReference type="Pfam" id="PF00069">
    <property type="entry name" value="Pkinase"/>
    <property type="match status" value="1"/>
</dbReference>
<accession>A0A6L5G9F7</accession>
<evidence type="ECO:0000256" key="5">
    <source>
        <dbReference type="ARBA" id="ARBA00022777"/>
    </source>
</evidence>
<evidence type="ECO:0000256" key="2">
    <source>
        <dbReference type="ARBA" id="ARBA00022527"/>
    </source>
</evidence>
<dbReference type="SUPFAM" id="SSF56112">
    <property type="entry name" value="Protein kinase-like (PK-like)"/>
    <property type="match status" value="1"/>
</dbReference>
<keyword evidence="10" id="KW-1185">Reference proteome</keyword>
<feature type="region of interest" description="Disordered" evidence="7">
    <location>
        <begin position="363"/>
        <end position="411"/>
    </location>
</feature>
<sequence>MDETTDPFARIRDRLGELLPGYRLDPEPVSATGQSQVFLAEDLRLHHRKVAVKVMAGYLSMHPGYRERFLREIQLMAGLEHPNIMYVITAAARGDDLLYMVMPRAEDDLRRRLERGDMALAEVVDVIVQVAKALDFAHDHGVVHRDVKPGNILFGGEGHVYLSDFGVAKGRFGKDLTATGEYIGTRRYTAPEVFNAAPAPKEAAESEPAPASPATPLERAGDVYSLGAVLYHCLAGRRPLDHLDDSGAEQAQRAGDIAPVTAMRSNLPAAVDPVVAKAMHVDPAQRYQTCGELAHDLAQTVGVTEAGSALPILRDIQERLRSERPEPAAAAPAPRPLLFSLLTPVIALLLLAGVLVYTAFEPDAGDGGDGTEAAAESDGPASEADDGPGPTVPAPVTGDEQVERRPVEGECVTDDPETWVVVACDSPEAAEYIYRIVVNPEDPNPSQPDHDDAAWLACGVDGVTDFEYYWRDTADETGAPWDPETGVIYYFMCYQEL</sequence>
<dbReference type="GO" id="GO:0005524">
    <property type="term" value="F:ATP binding"/>
    <property type="evidence" value="ECO:0007669"/>
    <property type="project" value="UniProtKB-KW"/>
</dbReference>
<dbReference type="RefSeq" id="WP_153025444.1">
    <property type="nucleotide sequence ID" value="NZ_WIAO01000012.1"/>
</dbReference>
<dbReference type="GO" id="GO:0004674">
    <property type="term" value="F:protein serine/threonine kinase activity"/>
    <property type="evidence" value="ECO:0007669"/>
    <property type="project" value="UniProtKB-KW"/>
</dbReference>
<keyword evidence="4" id="KW-0547">Nucleotide-binding</keyword>
<proteinExistence type="predicted"/>
<dbReference type="PROSITE" id="PS50011">
    <property type="entry name" value="PROTEIN_KINASE_DOM"/>
    <property type="match status" value="1"/>
</dbReference>
<evidence type="ECO:0000259" key="8">
    <source>
        <dbReference type="PROSITE" id="PS50011"/>
    </source>
</evidence>
<keyword evidence="3" id="KW-0808">Transferase</keyword>
<evidence type="ECO:0000256" key="1">
    <source>
        <dbReference type="ARBA" id="ARBA00012513"/>
    </source>
</evidence>
<name>A0A6L5G9F7_9ACTN</name>
<reference evidence="9 10" key="1">
    <citation type="submission" date="2019-10" db="EMBL/GenBank/DDBJ databases">
        <title>Glycomyces albidus sp. nov., a novel actinomycete isolated from rhizosphere soil of wheat (Triticum aestivum L.).</title>
        <authorList>
            <person name="Qian L."/>
        </authorList>
    </citation>
    <scope>NUCLEOTIDE SEQUENCE [LARGE SCALE GENOMIC DNA]</scope>
    <source>
        <strain evidence="9 10">NEAU-7082</strain>
    </source>
</reference>
<protein>
    <recommendedName>
        <fullName evidence="1">non-specific serine/threonine protein kinase</fullName>
        <ecNumber evidence="1">2.7.11.1</ecNumber>
    </recommendedName>
</protein>
<evidence type="ECO:0000313" key="9">
    <source>
        <dbReference type="EMBL" id="MQM26287.1"/>
    </source>
</evidence>
<evidence type="ECO:0000256" key="6">
    <source>
        <dbReference type="ARBA" id="ARBA00022840"/>
    </source>
</evidence>
<dbReference type="Proteomes" id="UP000477750">
    <property type="component" value="Unassembled WGS sequence"/>
</dbReference>
<evidence type="ECO:0000256" key="4">
    <source>
        <dbReference type="ARBA" id="ARBA00022741"/>
    </source>
</evidence>
<dbReference type="SMART" id="SM00220">
    <property type="entry name" value="S_TKc"/>
    <property type="match status" value="1"/>
</dbReference>
<dbReference type="AlphaFoldDB" id="A0A6L5G9F7"/>
<dbReference type="EC" id="2.7.11.1" evidence="1"/>
<dbReference type="PANTHER" id="PTHR43289">
    <property type="entry name" value="MITOGEN-ACTIVATED PROTEIN KINASE KINASE KINASE 20-RELATED"/>
    <property type="match status" value="1"/>
</dbReference>